<sequence length="358" mass="41130">MAAASSSSSSGMGLRSIRPQVFINFRGEELRRGFIGFLEPALKNENINVFIDEQELRGRDLQNLFVRIEESKIALVIFSKDYTSSEWCLDELAKIKECADQGNLDVIPIFYKVEPSAVKHLQGYLGETFMNKKNRYKDQPERIRKWEEALASVPQKFGLSLSENSDRSENQFIRSIIEEVQRVLANIPIRGKENRQGVFIVPARKLDITHAENPVKWTWSSIYDSFTETNIEVATLIKVYWLQITGNFHTRNLTPGTKYEVVFLMNLEETAFGWEEPVTLKLKLTARDGTESLQERILRLDDYIGENWVDIQVGEFEVPPKNDAAKMFFSLHQYVTDDRKNGLIVKGAAIRPIDQVNT</sequence>
<dbReference type="SUPFAM" id="SSF52200">
    <property type="entry name" value="Toll/Interleukin receptor TIR domain"/>
    <property type="match status" value="1"/>
</dbReference>
<accession>A0A1J3GXX7</accession>
<protein>
    <submittedName>
        <fullName evidence="3">Protein PHLOEM PROTEIN 2-LIKE A8</fullName>
    </submittedName>
</protein>
<organism evidence="3">
    <name type="scientific">Noccaea caerulescens</name>
    <name type="common">Alpine penny-cress</name>
    <name type="synonym">Thlaspi caerulescens</name>
    <dbReference type="NCBI Taxonomy" id="107243"/>
    <lineage>
        <taxon>Eukaryota</taxon>
        <taxon>Viridiplantae</taxon>
        <taxon>Streptophyta</taxon>
        <taxon>Embryophyta</taxon>
        <taxon>Tracheophyta</taxon>
        <taxon>Spermatophyta</taxon>
        <taxon>Magnoliopsida</taxon>
        <taxon>eudicotyledons</taxon>
        <taxon>Gunneridae</taxon>
        <taxon>Pentapetalae</taxon>
        <taxon>rosids</taxon>
        <taxon>malvids</taxon>
        <taxon>Brassicales</taxon>
        <taxon>Brassicaceae</taxon>
        <taxon>Coluteocarpeae</taxon>
        <taxon>Noccaea</taxon>
    </lineage>
</organism>
<dbReference type="InterPro" id="IPR025886">
    <property type="entry name" value="PP2-like"/>
</dbReference>
<dbReference type="PANTHER" id="PTHR32009">
    <property type="entry name" value="TMV RESISTANCE PROTEIN N-LIKE"/>
    <property type="match status" value="1"/>
</dbReference>
<keyword evidence="1" id="KW-0520">NAD</keyword>
<dbReference type="FunFam" id="3.40.50.10140:FF:000007">
    <property type="entry name" value="Disease resistance protein (TIR-NBS-LRR class)"/>
    <property type="match status" value="1"/>
</dbReference>
<dbReference type="Gene3D" id="3.40.50.10140">
    <property type="entry name" value="Toll/interleukin-1 receptor homology (TIR) domain"/>
    <property type="match status" value="1"/>
</dbReference>
<dbReference type="Pfam" id="PF01582">
    <property type="entry name" value="TIR"/>
    <property type="match status" value="1"/>
</dbReference>
<evidence type="ECO:0000256" key="1">
    <source>
        <dbReference type="ARBA" id="ARBA00023027"/>
    </source>
</evidence>
<dbReference type="InterPro" id="IPR000157">
    <property type="entry name" value="TIR_dom"/>
</dbReference>
<evidence type="ECO:0000259" key="2">
    <source>
        <dbReference type="PROSITE" id="PS50104"/>
    </source>
</evidence>
<dbReference type="PANTHER" id="PTHR32009:SF143">
    <property type="entry name" value="(RAPE) HYPOTHETICAL PROTEIN"/>
    <property type="match status" value="1"/>
</dbReference>
<feature type="domain" description="TIR" evidence="2">
    <location>
        <begin position="17"/>
        <end position="184"/>
    </location>
</feature>
<dbReference type="PROSITE" id="PS50104">
    <property type="entry name" value="TIR"/>
    <property type="match status" value="1"/>
</dbReference>
<gene>
    <name evidence="3" type="ORF">LE_TR14833_c0_g1_i1_g.46906</name>
</gene>
<dbReference type="Pfam" id="PF14299">
    <property type="entry name" value="PP2"/>
    <property type="match status" value="1"/>
</dbReference>
<proteinExistence type="predicted"/>
<dbReference type="SMART" id="SM00255">
    <property type="entry name" value="TIR"/>
    <property type="match status" value="1"/>
</dbReference>
<dbReference type="EMBL" id="GEVL01016318">
    <property type="protein sequence ID" value="JAU61023.1"/>
    <property type="molecule type" value="Transcribed_RNA"/>
</dbReference>
<name>A0A1J3GXX7_NOCCA</name>
<dbReference type="InterPro" id="IPR035897">
    <property type="entry name" value="Toll_tir_struct_dom_sf"/>
</dbReference>
<reference evidence="3" key="1">
    <citation type="submission" date="2016-07" db="EMBL/GenBank/DDBJ databases">
        <title>De novo transcriptome assembly of four accessions of the metal hyperaccumulator plant Noccaea caerulescens.</title>
        <authorList>
            <person name="Blande D."/>
            <person name="Halimaa P."/>
            <person name="Tervahauta A.I."/>
            <person name="Aarts M.G."/>
            <person name="Karenlampi S.O."/>
        </authorList>
    </citation>
    <scope>NUCLEOTIDE SEQUENCE</scope>
</reference>
<dbReference type="AlphaFoldDB" id="A0A1J3GXX7"/>
<evidence type="ECO:0000313" key="3">
    <source>
        <dbReference type="EMBL" id="JAU61023.1"/>
    </source>
</evidence>
<dbReference type="GO" id="GO:0007165">
    <property type="term" value="P:signal transduction"/>
    <property type="evidence" value="ECO:0007669"/>
    <property type="project" value="InterPro"/>
</dbReference>